<name>A0A9N9J4W4_9GLOM</name>
<accession>A0A9N9J4W4</accession>
<organism evidence="1 2">
    <name type="scientific">Funneliformis caledonium</name>
    <dbReference type="NCBI Taxonomy" id="1117310"/>
    <lineage>
        <taxon>Eukaryota</taxon>
        <taxon>Fungi</taxon>
        <taxon>Fungi incertae sedis</taxon>
        <taxon>Mucoromycota</taxon>
        <taxon>Glomeromycotina</taxon>
        <taxon>Glomeromycetes</taxon>
        <taxon>Glomerales</taxon>
        <taxon>Glomeraceae</taxon>
        <taxon>Funneliformis</taxon>
    </lineage>
</organism>
<gene>
    <name evidence="1" type="ORF">FCALED_LOCUS17038</name>
</gene>
<evidence type="ECO:0000313" key="1">
    <source>
        <dbReference type="EMBL" id="CAG8762809.1"/>
    </source>
</evidence>
<feature type="non-terminal residue" evidence="1">
    <location>
        <position position="42"/>
    </location>
</feature>
<reference evidence="1" key="1">
    <citation type="submission" date="2021-06" db="EMBL/GenBank/DDBJ databases">
        <authorList>
            <person name="Kallberg Y."/>
            <person name="Tangrot J."/>
            <person name="Rosling A."/>
        </authorList>
    </citation>
    <scope>NUCLEOTIDE SEQUENCE</scope>
    <source>
        <strain evidence="1">UK204</strain>
    </source>
</reference>
<feature type="non-terminal residue" evidence="1">
    <location>
        <position position="1"/>
    </location>
</feature>
<protein>
    <submittedName>
        <fullName evidence="1">17180_t:CDS:1</fullName>
    </submittedName>
</protein>
<dbReference type="EMBL" id="CAJVPQ010023461">
    <property type="protein sequence ID" value="CAG8762809.1"/>
    <property type="molecule type" value="Genomic_DNA"/>
</dbReference>
<sequence>DDVLKIYQINVLPGEKLVFNSVNMLNSMDSNIRKMKKAEVSK</sequence>
<dbReference type="AlphaFoldDB" id="A0A9N9J4W4"/>
<dbReference type="Proteomes" id="UP000789570">
    <property type="component" value="Unassembled WGS sequence"/>
</dbReference>
<keyword evidence="2" id="KW-1185">Reference proteome</keyword>
<proteinExistence type="predicted"/>
<comment type="caution">
    <text evidence="1">The sequence shown here is derived from an EMBL/GenBank/DDBJ whole genome shotgun (WGS) entry which is preliminary data.</text>
</comment>
<evidence type="ECO:0000313" key="2">
    <source>
        <dbReference type="Proteomes" id="UP000789570"/>
    </source>
</evidence>